<dbReference type="Gene3D" id="3.40.190.290">
    <property type="match status" value="1"/>
</dbReference>
<dbReference type="PANTHER" id="PTHR30126:SF22">
    <property type="entry name" value="HTH-TYPE TRANSCRIPTIONAL REGULATOR YHAJ-RELATED"/>
    <property type="match status" value="1"/>
</dbReference>
<keyword evidence="4" id="KW-0804">Transcription</keyword>
<evidence type="ECO:0000256" key="3">
    <source>
        <dbReference type="ARBA" id="ARBA00023125"/>
    </source>
</evidence>
<dbReference type="InterPro" id="IPR005119">
    <property type="entry name" value="LysR_subst-bd"/>
</dbReference>
<dbReference type="EMBL" id="BBRZ01000086">
    <property type="protein sequence ID" value="GAM58406.1"/>
    <property type="molecule type" value="Genomic_DNA"/>
</dbReference>
<dbReference type="InterPro" id="IPR036390">
    <property type="entry name" value="WH_DNA-bd_sf"/>
</dbReference>
<keyword evidence="2" id="KW-0805">Transcription regulation</keyword>
<evidence type="ECO:0000313" key="7">
    <source>
        <dbReference type="Proteomes" id="UP000031671"/>
    </source>
</evidence>
<dbReference type="Pfam" id="PF00126">
    <property type="entry name" value="HTH_1"/>
    <property type="match status" value="1"/>
</dbReference>
<name>A0A0B8NWY7_9VIBR</name>
<sequence length="297" mass="33017">MSSPITLEAMHILDAIERRGSFSSAAEELRRAPSSLSYQIQKLEQELDIIIFDRSGHKAELTPAGRLLLEKGRLILAATDEMVREANSIANGWELDLTIAFDGVIPINHFFPLVDKLADKSKTRLKLQEEILAGSWEALSDDRADILIAPQTGWVLPEAKTEVVGSIGFTWVAAPDHFVHKRAGEFDIEAQTRYRVIAIADSARSKPARSINVLEKQDRLTVTNFAAKLEALEQGLGIGTLPTHIARQKIVEGTLVKIEGSEELTAPVIMAWKRNQMGKAKSWVIRNLSKICHFEFS</sequence>
<dbReference type="SUPFAM" id="SSF46785">
    <property type="entry name" value="Winged helix' DNA-binding domain"/>
    <property type="match status" value="1"/>
</dbReference>
<reference evidence="6 7" key="1">
    <citation type="submission" date="2015-01" db="EMBL/GenBank/DDBJ databases">
        <title>Vibrio sp. C1 JCM 19231 whole genome shotgun sequence.</title>
        <authorList>
            <person name="Sawabe T."/>
            <person name="Meirelles P."/>
            <person name="Feng G."/>
            <person name="Sayaka M."/>
            <person name="Hattori M."/>
            <person name="Ohkuma M."/>
        </authorList>
    </citation>
    <scope>NUCLEOTIDE SEQUENCE [LARGE SCALE GENOMIC DNA]</scope>
    <source>
        <strain evidence="7">JCM 19231</strain>
    </source>
</reference>
<comment type="similarity">
    <text evidence="1">Belongs to the LysR transcriptional regulatory family.</text>
</comment>
<evidence type="ECO:0000256" key="1">
    <source>
        <dbReference type="ARBA" id="ARBA00009437"/>
    </source>
</evidence>
<dbReference type="RefSeq" id="WP_261836170.1">
    <property type="nucleotide sequence ID" value="NZ_AP024882.1"/>
</dbReference>
<keyword evidence="7" id="KW-1185">Reference proteome</keyword>
<dbReference type="GO" id="GO:0003700">
    <property type="term" value="F:DNA-binding transcription factor activity"/>
    <property type="evidence" value="ECO:0007669"/>
    <property type="project" value="InterPro"/>
</dbReference>
<accession>A0A0B8NWY7</accession>
<proteinExistence type="inferred from homology"/>
<evidence type="ECO:0000313" key="6">
    <source>
        <dbReference type="EMBL" id="GAM58406.1"/>
    </source>
</evidence>
<evidence type="ECO:0000259" key="5">
    <source>
        <dbReference type="PROSITE" id="PS50931"/>
    </source>
</evidence>
<dbReference type="InterPro" id="IPR036388">
    <property type="entry name" value="WH-like_DNA-bd_sf"/>
</dbReference>
<organism evidence="6 7">
    <name type="scientific">Vibrio ishigakensis</name>
    <dbReference type="NCBI Taxonomy" id="1481914"/>
    <lineage>
        <taxon>Bacteria</taxon>
        <taxon>Pseudomonadati</taxon>
        <taxon>Pseudomonadota</taxon>
        <taxon>Gammaproteobacteria</taxon>
        <taxon>Vibrionales</taxon>
        <taxon>Vibrionaceae</taxon>
        <taxon>Vibrio</taxon>
    </lineage>
</organism>
<keyword evidence="3" id="KW-0238">DNA-binding</keyword>
<dbReference type="GO" id="GO:0000976">
    <property type="term" value="F:transcription cis-regulatory region binding"/>
    <property type="evidence" value="ECO:0007669"/>
    <property type="project" value="TreeGrafter"/>
</dbReference>
<dbReference type="SUPFAM" id="SSF53850">
    <property type="entry name" value="Periplasmic binding protein-like II"/>
    <property type="match status" value="1"/>
</dbReference>
<gene>
    <name evidence="6" type="ORF">JCM19231_4866</name>
</gene>
<dbReference type="PROSITE" id="PS50931">
    <property type="entry name" value="HTH_LYSR"/>
    <property type="match status" value="1"/>
</dbReference>
<dbReference type="Pfam" id="PF03466">
    <property type="entry name" value="LysR_substrate"/>
    <property type="match status" value="1"/>
</dbReference>
<dbReference type="PANTHER" id="PTHR30126">
    <property type="entry name" value="HTH-TYPE TRANSCRIPTIONAL REGULATOR"/>
    <property type="match status" value="1"/>
</dbReference>
<comment type="caution">
    <text evidence="6">The sequence shown here is derived from an EMBL/GenBank/DDBJ whole genome shotgun (WGS) entry which is preliminary data.</text>
</comment>
<dbReference type="Gene3D" id="1.10.10.10">
    <property type="entry name" value="Winged helix-like DNA-binding domain superfamily/Winged helix DNA-binding domain"/>
    <property type="match status" value="1"/>
</dbReference>
<dbReference type="InterPro" id="IPR000847">
    <property type="entry name" value="LysR_HTH_N"/>
</dbReference>
<evidence type="ECO:0000256" key="4">
    <source>
        <dbReference type="ARBA" id="ARBA00023163"/>
    </source>
</evidence>
<dbReference type="AlphaFoldDB" id="A0A0B8NWY7"/>
<feature type="domain" description="HTH lysR-type" evidence="5">
    <location>
        <begin position="5"/>
        <end position="62"/>
    </location>
</feature>
<dbReference type="Proteomes" id="UP000031671">
    <property type="component" value="Unassembled WGS sequence"/>
</dbReference>
<protein>
    <submittedName>
        <fullName evidence="6">Transcriptional regulator, lysR family</fullName>
    </submittedName>
</protein>
<reference evidence="6 7" key="2">
    <citation type="submission" date="2015-01" db="EMBL/GenBank/DDBJ databases">
        <authorList>
            <consortium name="NBRP consortium"/>
            <person name="Sawabe T."/>
            <person name="Meirelles P."/>
            <person name="Feng G."/>
            <person name="Sayaka M."/>
            <person name="Hattori M."/>
            <person name="Ohkuma M."/>
        </authorList>
    </citation>
    <scope>NUCLEOTIDE SEQUENCE [LARGE SCALE GENOMIC DNA]</scope>
    <source>
        <strain evidence="7">JCM 19231</strain>
    </source>
</reference>
<evidence type="ECO:0000256" key="2">
    <source>
        <dbReference type="ARBA" id="ARBA00023015"/>
    </source>
</evidence>